<dbReference type="CDD" id="cd02440">
    <property type="entry name" value="AdoMet_MTases"/>
    <property type="match status" value="1"/>
</dbReference>
<evidence type="ECO:0000313" key="4">
    <source>
        <dbReference type="EMBL" id="QEO18733.1"/>
    </source>
</evidence>
<sequence>MPSLPATTRGTLLRGRLCYSQFAQGYRTGLEPVLMAAAIPAKPGQNILEIGCGAGAGLLCLFQRVAGLSGTGVEQDSATAELARLNLHANGQHNTRILNASFPDGLDLPDSFDHCMANPPWHPGNSSASPTPRRDLARRLGPQTLNLWVRGSAAVLRHKGSLTLALPAALADQAMMAMLTAGFGGIMLYPFWPKAGREARIVLVQARLGVRSPSRVMPGLVLHEADGAFTTITRSVLEDAMPLPEL</sequence>
<dbReference type="GO" id="GO:0032259">
    <property type="term" value="P:methylation"/>
    <property type="evidence" value="ECO:0007669"/>
    <property type="project" value="UniProtKB-KW"/>
</dbReference>
<keyword evidence="1 4" id="KW-0489">Methyltransferase</keyword>
<proteinExistence type="predicted"/>
<protein>
    <submittedName>
        <fullName evidence="4">Methyltransferase</fullName>
    </submittedName>
</protein>
<evidence type="ECO:0000259" key="3">
    <source>
        <dbReference type="Pfam" id="PF05175"/>
    </source>
</evidence>
<dbReference type="RefSeq" id="WP_149280390.1">
    <property type="nucleotide sequence ID" value="NZ_CP043506.1"/>
</dbReference>
<dbReference type="OrthoDB" id="5489421at2"/>
<keyword evidence="4" id="KW-0808">Transferase</keyword>
<dbReference type="Proteomes" id="UP000324536">
    <property type="component" value="Chromosome"/>
</dbReference>
<dbReference type="Pfam" id="PF05175">
    <property type="entry name" value="MTS"/>
    <property type="match status" value="1"/>
</dbReference>
<dbReference type="InterPro" id="IPR050210">
    <property type="entry name" value="tRNA_Adenine-N(6)_MTase"/>
</dbReference>
<reference evidence="4 5" key="1">
    <citation type="submission" date="2019-09" db="EMBL/GenBank/DDBJ databases">
        <title>Genome sequencing of strain KACC 21233.</title>
        <authorList>
            <person name="Heo J."/>
            <person name="Kim S.-J."/>
            <person name="Kim J.-S."/>
            <person name="Hong S.-B."/>
            <person name="Kwon S.-W."/>
        </authorList>
    </citation>
    <scope>NUCLEOTIDE SEQUENCE [LARGE SCALE GENOMIC DNA]</scope>
    <source>
        <strain evidence="4 5">KACC 21233</strain>
    </source>
</reference>
<dbReference type="InterPro" id="IPR029063">
    <property type="entry name" value="SAM-dependent_MTases_sf"/>
</dbReference>
<dbReference type="InterPro" id="IPR007848">
    <property type="entry name" value="Small_mtfrase_dom"/>
</dbReference>
<gene>
    <name evidence="4" type="ORF">FLP30_12510</name>
</gene>
<dbReference type="EMBL" id="CP043506">
    <property type="protein sequence ID" value="QEO18733.1"/>
    <property type="molecule type" value="Genomic_DNA"/>
</dbReference>
<evidence type="ECO:0000256" key="1">
    <source>
        <dbReference type="ARBA" id="ARBA00022603"/>
    </source>
</evidence>
<dbReference type="KEGG" id="acek:FLP30_12510"/>
<dbReference type="PANTHER" id="PTHR47739">
    <property type="entry name" value="TRNA1(VAL) (ADENINE(37)-N6)-METHYLTRANSFERASE"/>
    <property type="match status" value="1"/>
</dbReference>
<dbReference type="Gene3D" id="3.40.50.150">
    <property type="entry name" value="Vaccinia Virus protein VP39"/>
    <property type="match status" value="1"/>
</dbReference>
<dbReference type="AlphaFoldDB" id="A0A5C1YSE7"/>
<keyword evidence="5" id="KW-1185">Reference proteome</keyword>
<dbReference type="SUPFAM" id="SSF53335">
    <property type="entry name" value="S-adenosyl-L-methionine-dependent methyltransferases"/>
    <property type="match status" value="1"/>
</dbReference>
<dbReference type="GO" id="GO:0008168">
    <property type="term" value="F:methyltransferase activity"/>
    <property type="evidence" value="ECO:0007669"/>
    <property type="project" value="UniProtKB-KW"/>
</dbReference>
<name>A0A5C1YSE7_9PROT</name>
<keyword evidence="2" id="KW-0949">S-adenosyl-L-methionine</keyword>
<feature type="domain" description="Methyltransferase small" evidence="3">
    <location>
        <begin position="34"/>
        <end position="127"/>
    </location>
</feature>
<dbReference type="PANTHER" id="PTHR47739:SF1">
    <property type="entry name" value="TRNA1(VAL) (ADENINE(37)-N6)-METHYLTRANSFERASE"/>
    <property type="match status" value="1"/>
</dbReference>
<evidence type="ECO:0000313" key="5">
    <source>
        <dbReference type="Proteomes" id="UP000324536"/>
    </source>
</evidence>
<organism evidence="4 5">
    <name type="scientific">Acetobacter vaccinii</name>
    <dbReference type="NCBI Taxonomy" id="2592655"/>
    <lineage>
        <taxon>Bacteria</taxon>
        <taxon>Pseudomonadati</taxon>
        <taxon>Pseudomonadota</taxon>
        <taxon>Alphaproteobacteria</taxon>
        <taxon>Acetobacterales</taxon>
        <taxon>Acetobacteraceae</taxon>
        <taxon>Acetobacter</taxon>
    </lineage>
</organism>
<accession>A0A5C1YSE7</accession>
<evidence type="ECO:0000256" key="2">
    <source>
        <dbReference type="ARBA" id="ARBA00022691"/>
    </source>
</evidence>